<dbReference type="Pfam" id="PF13912">
    <property type="entry name" value="zf-C2H2_6"/>
    <property type="match status" value="2"/>
</dbReference>
<evidence type="ECO:0000313" key="3">
    <source>
        <dbReference type="EMBL" id="KAE9534534.1"/>
    </source>
</evidence>
<dbReference type="PANTHER" id="PTHR33936:SF24">
    <property type="entry name" value="C2H2-TYPE DOMAIN-CONTAINING PROTEIN"/>
    <property type="match status" value="1"/>
</dbReference>
<dbReference type="GO" id="GO:0008270">
    <property type="term" value="F:zinc ion binding"/>
    <property type="evidence" value="ECO:0007669"/>
    <property type="project" value="UniProtKB-KW"/>
</dbReference>
<protein>
    <recommendedName>
        <fullName evidence="2">C2H2-type domain-containing protein</fullName>
    </recommendedName>
</protein>
<dbReference type="Gene3D" id="3.30.160.60">
    <property type="entry name" value="Classic Zinc Finger"/>
    <property type="match status" value="1"/>
</dbReference>
<dbReference type="SMART" id="SM00355">
    <property type="entry name" value="ZnF_C2H2"/>
    <property type="match status" value="2"/>
</dbReference>
<dbReference type="AlphaFoldDB" id="A0A6G0TKY4"/>
<accession>A0A6G0TKY4</accession>
<dbReference type="Proteomes" id="UP000475862">
    <property type="component" value="Unassembled WGS sequence"/>
</dbReference>
<organism evidence="3 4">
    <name type="scientific">Aphis glycines</name>
    <name type="common">Soybean aphid</name>
    <dbReference type="NCBI Taxonomy" id="307491"/>
    <lineage>
        <taxon>Eukaryota</taxon>
        <taxon>Metazoa</taxon>
        <taxon>Ecdysozoa</taxon>
        <taxon>Arthropoda</taxon>
        <taxon>Hexapoda</taxon>
        <taxon>Insecta</taxon>
        <taxon>Pterygota</taxon>
        <taxon>Neoptera</taxon>
        <taxon>Paraneoptera</taxon>
        <taxon>Hemiptera</taxon>
        <taxon>Sternorrhyncha</taxon>
        <taxon>Aphidomorpha</taxon>
        <taxon>Aphidoidea</taxon>
        <taxon>Aphididae</taxon>
        <taxon>Aphidini</taxon>
        <taxon>Aphis</taxon>
        <taxon>Aphis</taxon>
    </lineage>
</organism>
<dbReference type="PANTHER" id="PTHR33936">
    <property type="entry name" value="PROTEIN CBG17840"/>
    <property type="match status" value="1"/>
</dbReference>
<dbReference type="EMBL" id="VYZN01000028">
    <property type="protein sequence ID" value="KAE9534534.1"/>
    <property type="molecule type" value="Genomic_DNA"/>
</dbReference>
<evidence type="ECO:0000256" key="1">
    <source>
        <dbReference type="PROSITE-ProRule" id="PRU00042"/>
    </source>
</evidence>
<dbReference type="InterPro" id="IPR013087">
    <property type="entry name" value="Znf_C2H2_type"/>
</dbReference>
<gene>
    <name evidence="3" type="ORF">AGLY_008624</name>
</gene>
<evidence type="ECO:0000259" key="2">
    <source>
        <dbReference type="PROSITE" id="PS50157"/>
    </source>
</evidence>
<keyword evidence="1" id="KW-0863">Zinc-finger</keyword>
<proteinExistence type="predicted"/>
<evidence type="ECO:0000313" key="4">
    <source>
        <dbReference type="Proteomes" id="UP000475862"/>
    </source>
</evidence>
<dbReference type="OrthoDB" id="6572669at2759"/>
<dbReference type="PROSITE" id="PS00028">
    <property type="entry name" value="ZINC_FINGER_C2H2_1"/>
    <property type="match status" value="2"/>
</dbReference>
<feature type="domain" description="C2H2-type" evidence="2">
    <location>
        <begin position="2"/>
        <end position="30"/>
    </location>
</feature>
<dbReference type="PROSITE" id="PS50157">
    <property type="entry name" value="ZINC_FINGER_C2H2_2"/>
    <property type="match status" value="2"/>
</dbReference>
<keyword evidence="4" id="KW-1185">Reference proteome</keyword>
<name>A0A6G0TKY4_APHGL</name>
<sequence>MFSCKVCQAEFMSILGINKHLRTKHEGHINTTDNNMSCSFAICSKSFHKMNGLISHLKSVHNMNIESTLLNFKNIEDFNFWKKSIEEKELCQYVKSTLSKTNEDKSIYYYCHIITIKHTHDTGKQRLFIEDRRKLALGVPINRALDDIRSSDIEGGIKIIHSLEKKIYTIKKCLIILLIKLKSTKMMQ</sequence>
<reference evidence="3 4" key="1">
    <citation type="submission" date="2019-08" db="EMBL/GenBank/DDBJ databases">
        <title>The genome of the soybean aphid Biotype 1, its phylome, world population structure and adaptation to the North American continent.</title>
        <authorList>
            <person name="Giordano R."/>
            <person name="Donthu R.K."/>
            <person name="Hernandez A.G."/>
            <person name="Wright C.L."/>
            <person name="Zimin A.V."/>
        </authorList>
    </citation>
    <scope>NUCLEOTIDE SEQUENCE [LARGE SCALE GENOMIC DNA]</scope>
    <source>
        <tissue evidence="3">Whole aphids</tissue>
    </source>
</reference>
<dbReference type="InterPro" id="IPR052797">
    <property type="entry name" value="RegFact_GeneExpr_CellDeath"/>
</dbReference>
<comment type="caution">
    <text evidence="3">The sequence shown here is derived from an EMBL/GenBank/DDBJ whole genome shotgun (WGS) entry which is preliminary data.</text>
</comment>
<feature type="domain" description="C2H2-type" evidence="2">
    <location>
        <begin position="36"/>
        <end position="66"/>
    </location>
</feature>
<keyword evidence="1" id="KW-0479">Metal-binding</keyword>
<keyword evidence="1" id="KW-0862">Zinc</keyword>